<evidence type="ECO:0000313" key="2">
    <source>
        <dbReference type="EMBL" id="OGG24536.1"/>
    </source>
</evidence>
<feature type="domain" description="Glycosyltransferase subfamily 4-like N-terminal" evidence="1">
    <location>
        <begin position="17"/>
        <end position="203"/>
    </location>
</feature>
<name>A0A1F6AIT2_9BACT</name>
<sequence>MKILFVSAVLPWPLHSGGQIRIYNLLKRLGKKHEITLVSFIRHPEELSYLKELSFCRYVYMIHRGSAWQPRYIMSTAGRYPFLLATYNNAEMKNLITGLMKKNTYDLIHLEPFYVWPSLPKTETPVIVGEHNIEYEIYQEYVRRFPILPLRPFLYLDTIKLKFWEEYVWRKASAITAVSEHDKKVIRKVNSNVYPVPNGVDIQSFPFKPKKTRRLLFLYTGNFKWMENRDAAQNIVQNYWPTIKKQYPNARLRIVGKGAPDGGVASIVDELHNADIMLAPIRIGGGTKFKILEAMATGLPVVTTTVGAQGLDTDCLWIADHVDQLNIAEVLKDTKKIKKARDVVEQQYNWDKITLQLDHVWTSL</sequence>
<organism evidence="2 3">
    <name type="scientific">Candidatus Gottesmanbacteria bacterium RIFCSPLOWO2_01_FULL_43_11b</name>
    <dbReference type="NCBI Taxonomy" id="1798392"/>
    <lineage>
        <taxon>Bacteria</taxon>
        <taxon>Candidatus Gottesmaniibacteriota</taxon>
    </lineage>
</organism>
<dbReference type="CDD" id="cd03801">
    <property type="entry name" value="GT4_PimA-like"/>
    <property type="match status" value="1"/>
</dbReference>
<evidence type="ECO:0000313" key="3">
    <source>
        <dbReference type="Proteomes" id="UP000178759"/>
    </source>
</evidence>
<dbReference type="GO" id="GO:0016757">
    <property type="term" value="F:glycosyltransferase activity"/>
    <property type="evidence" value="ECO:0007669"/>
    <property type="project" value="TreeGrafter"/>
</dbReference>
<dbReference type="InterPro" id="IPR028098">
    <property type="entry name" value="Glyco_trans_4-like_N"/>
</dbReference>
<evidence type="ECO:0000259" key="1">
    <source>
        <dbReference type="Pfam" id="PF13439"/>
    </source>
</evidence>
<gene>
    <name evidence="2" type="ORF">A3A79_05120</name>
</gene>
<proteinExistence type="predicted"/>
<dbReference type="Proteomes" id="UP000178759">
    <property type="component" value="Unassembled WGS sequence"/>
</dbReference>
<dbReference type="Gene3D" id="3.40.50.2000">
    <property type="entry name" value="Glycogen Phosphorylase B"/>
    <property type="match status" value="2"/>
</dbReference>
<dbReference type="SUPFAM" id="SSF53756">
    <property type="entry name" value="UDP-Glycosyltransferase/glycogen phosphorylase"/>
    <property type="match status" value="1"/>
</dbReference>
<reference evidence="2 3" key="1">
    <citation type="journal article" date="2016" name="Nat. Commun.">
        <title>Thousands of microbial genomes shed light on interconnected biogeochemical processes in an aquifer system.</title>
        <authorList>
            <person name="Anantharaman K."/>
            <person name="Brown C.T."/>
            <person name="Hug L.A."/>
            <person name="Sharon I."/>
            <person name="Castelle C.J."/>
            <person name="Probst A.J."/>
            <person name="Thomas B.C."/>
            <person name="Singh A."/>
            <person name="Wilkins M.J."/>
            <person name="Karaoz U."/>
            <person name="Brodie E.L."/>
            <person name="Williams K.H."/>
            <person name="Hubbard S.S."/>
            <person name="Banfield J.F."/>
        </authorList>
    </citation>
    <scope>NUCLEOTIDE SEQUENCE [LARGE SCALE GENOMIC DNA]</scope>
</reference>
<dbReference type="AlphaFoldDB" id="A0A1F6AIT2"/>
<protein>
    <recommendedName>
        <fullName evidence="1">Glycosyltransferase subfamily 4-like N-terminal domain-containing protein</fullName>
    </recommendedName>
</protein>
<dbReference type="EMBL" id="MFJV01000001">
    <property type="protein sequence ID" value="OGG24536.1"/>
    <property type="molecule type" value="Genomic_DNA"/>
</dbReference>
<comment type="caution">
    <text evidence="2">The sequence shown here is derived from an EMBL/GenBank/DDBJ whole genome shotgun (WGS) entry which is preliminary data.</text>
</comment>
<accession>A0A1F6AIT2</accession>
<dbReference type="Pfam" id="PF13439">
    <property type="entry name" value="Glyco_transf_4"/>
    <property type="match status" value="1"/>
</dbReference>
<dbReference type="PANTHER" id="PTHR12526:SF600">
    <property type="entry name" value="GLYCOSYL TRANSFERASE GROUP 1"/>
    <property type="match status" value="1"/>
</dbReference>
<dbReference type="Pfam" id="PF13692">
    <property type="entry name" value="Glyco_trans_1_4"/>
    <property type="match status" value="1"/>
</dbReference>
<dbReference type="STRING" id="1798392.A3A79_05120"/>
<dbReference type="PANTHER" id="PTHR12526">
    <property type="entry name" value="GLYCOSYLTRANSFERASE"/>
    <property type="match status" value="1"/>
</dbReference>